<comment type="caution">
    <text evidence="3">The sequence shown here is derived from an EMBL/GenBank/DDBJ whole genome shotgun (WGS) entry which is preliminary data.</text>
</comment>
<dbReference type="Proteomes" id="UP001296969">
    <property type="component" value="Unassembled WGS sequence"/>
</dbReference>
<name>A0A9D7AGF3_9GAMM</name>
<dbReference type="Proteomes" id="UP000807542">
    <property type="component" value="Unassembled WGS sequence"/>
</dbReference>
<evidence type="ECO:0000313" key="5">
    <source>
        <dbReference type="Proteomes" id="UP001296969"/>
    </source>
</evidence>
<keyword evidence="5" id="KW-1185">Reference proteome</keyword>
<feature type="region of interest" description="Disordered" evidence="1">
    <location>
        <begin position="77"/>
        <end position="99"/>
    </location>
</feature>
<dbReference type="RefSeq" id="WP_228397383.1">
    <property type="nucleotide sequence ID" value="NZ_JADRCP010000001.1"/>
</dbReference>
<dbReference type="EMBL" id="JADRCP010000001">
    <property type="protein sequence ID" value="MBK5175530.1"/>
    <property type="molecule type" value="Genomic_DNA"/>
</dbReference>
<evidence type="ECO:0000313" key="2">
    <source>
        <dbReference type="EMBL" id="MBK5072221.1"/>
    </source>
</evidence>
<sequence length="99" mass="11122">MVDKDFKAQKSNQAAKRSFLRLKESEVNMPEHRPHNIPPPNKPQALQHINLIDELMRKHRMSAGDVLNAVTHLKSIAGDGHHGYQPIHSPSLKNPPGPE</sequence>
<evidence type="ECO:0000313" key="3">
    <source>
        <dbReference type="EMBL" id="MBK5175530.1"/>
    </source>
</evidence>
<reference evidence="3 5" key="1">
    <citation type="submission" date="2020-11" db="EMBL/GenBank/DDBJ databases">
        <title>Insectihabitans protaetiae gen. nov. sp. nov. and Insectihabitans allomyrinae sp. nov., isolated from larvae of Protaetia brevitarsis seulensis and Allomyrina dichotoma, respectively.</title>
        <authorList>
            <person name="Lee S.D."/>
            <person name="Byeon Y.-S."/>
            <person name="Kim S.-M."/>
            <person name="Yang H.L."/>
            <person name="Kim I.S."/>
        </authorList>
    </citation>
    <scope>NUCLEOTIDE SEQUENCE</scope>
    <source>
        <strain evidence="3">CWB-B4</strain>
        <strain evidence="2 5">CWB-B43</strain>
    </source>
</reference>
<accession>A0A9D7AGF3</accession>
<dbReference type="EMBL" id="JADRCQ010000001">
    <property type="protein sequence ID" value="MBK5072221.1"/>
    <property type="molecule type" value="Genomic_DNA"/>
</dbReference>
<gene>
    <name evidence="3" type="ORF">I2492_04220</name>
    <name evidence="2" type="ORF">I2493_04220</name>
</gene>
<dbReference type="AlphaFoldDB" id="A0A9D7AGF3"/>
<evidence type="ECO:0000256" key="1">
    <source>
        <dbReference type="SAM" id="MobiDB-lite"/>
    </source>
</evidence>
<organism evidence="3 4">
    <name type="scientific">Limnobaculum xujianqingii</name>
    <dbReference type="NCBI Taxonomy" id="2738837"/>
    <lineage>
        <taxon>Bacteria</taxon>
        <taxon>Pseudomonadati</taxon>
        <taxon>Pseudomonadota</taxon>
        <taxon>Gammaproteobacteria</taxon>
        <taxon>Enterobacterales</taxon>
        <taxon>Budviciaceae</taxon>
        <taxon>Limnobaculum</taxon>
    </lineage>
</organism>
<protein>
    <submittedName>
        <fullName evidence="3">Uncharacterized protein</fullName>
    </submittedName>
</protein>
<evidence type="ECO:0000313" key="4">
    <source>
        <dbReference type="Proteomes" id="UP000807542"/>
    </source>
</evidence>
<proteinExistence type="predicted"/>